<accession>A0A7W7BSM3</accession>
<keyword evidence="3" id="KW-1185">Reference proteome</keyword>
<sequence>MVRIETTWNLRRLMAERGMYQTSDLVPLLAEREIFMSREQVYRLVAHPPRRLNFDVIGAICDALECEVHDLITWRRAEQKKVVGLEPTRTGVGDLRPVPAKIRRPEQRNR</sequence>
<proteinExistence type="predicted"/>
<feature type="domain" description="HTH cro/C1-type" evidence="1">
    <location>
        <begin position="9"/>
        <end position="74"/>
    </location>
</feature>
<evidence type="ECO:0000313" key="3">
    <source>
        <dbReference type="Proteomes" id="UP000573729"/>
    </source>
</evidence>
<dbReference type="GO" id="GO:0003677">
    <property type="term" value="F:DNA binding"/>
    <property type="evidence" value="ECO:0007669"/>
    <property type="project" value="UniProtKB-KW"/>
</dbReference>
<dbReference type="AlphaFoldDB" id="A0A7W7BSM3"/>
<evidence type="ECO:0000259" key="1">
    <source>
        <dbReference type="Pfam" id="PF13443"/>
    </source>
</evidence>
<name>A0A7W7BSM3_9MICO</name>
<dbReference type="InterPro" id="IPR001387">
    <property type="entry name" value="Cro/C1-type_HTH"/>
</dbReference>
<evidence type="ECO:0000313" key="2">
    <source>
        <dbReference type="EMBL" id="MBB4666934.1"/>
    </source>
</evidence>
<gene>
    <name evidence="2" type="ORF">BKA24_001643</name>
</gene>
<dbReference type="Pfam" id="PF13443">
    <property type="entry name" value="HTH_26"/>
    <property type="match status" value="1"/>
</dbReference>
<keyword evidence="2" id="KW-0238">DNA-binding</keyword>
<dbReference type="RefSeq" id="WP_221417299.1">
    <property type="nucleotide sequence ID" value="NZ_JACHMD010000001.1"/>
</dbReference>
<reference evidence="2 3" key="1">
    <citation type="submission" date="2020-08" db="EMBL/GenBank/DDBJ databases">
        <title>Sequencing the genomes of 1000 actinobacteria strains.</title>
        <authorList>
            <person name="Klenk H.-P."/>
        </authorList>
    </citation>
    <scope>NUCLEOTIDE SEQUENCE [LARGE SCALE GENOMIC DNA]</scope>
    <source>
        <strain evidence="2 3">DSM 24947</strain>
    </source>
</reference>
<protein>
    <submittedName>
        <fullName evidence="2">DNA-binding Xre family transcriptional regulator</fullName>
    </submittedName>
</protein>
<dbReference type="Proteomes" id="UP000573729">
    <property type="component" value="Unassembled WGS sequence"/>
</dbReference>
<organism evidence="2 3">
    <name type="scientific">Microbacterium marinum</name>
    <dbReference type="NCBI Taxonomy" id="421115"/>
    <lineage>
        <taxon>Bacteria</taxon>
        <taxon>Bacillati</taxon>
        <taxon>Actinomycetota</taxon>
        <taxon>Actinomycetes</taxon>
        <taxon>Micrococcales</taxon>
        <taxon>Microbacteriaceae</taxon>
        <taxon>Microbacterium</taxon>
    </lineage>
</organism>
<comment type="caution">
    <text evidence="2">The sequence shown here is derived from an EMBL/GenBank/DDBJ whole genome shotgun (WGS) entry which is preliminary data.</text>
</comment>
<dbReference type="EMBL" id="JACHMD010000001">
    <property type="protein sequence ID" value="MBB4666934.1"/>
    <property type="molecule type" value="Genomic_DNA"/>
</dbReference>